<dbReference type="GO" id="GO:0016020">
    <property type="term" value="C:membrane"/>
    <property type="evidence" value="ECO:0007669"/>
    <property type="project" value="UniProtKB-SubCell"/>
</dbReference>
<evidence type="ECO:0000313" key="9">
    <source>
        <dbReference type="Proteomes" id="UP000481153"/>
    </source>
</evidence>
<dbReference type="InterPro" id="IPR006685">
    <property type="entry name" value="MscS_channel_2nd"/>
</dbReference>
<gene>
    <name evidence="8" type="ORF">Ae201684_016166</name>
</gene>
<feature type="compositionally biased region" description="Acidic residues" evidence="5">
    <location>
        <begin position="297"/>
        <end position="306"/>
    </location>
</feature>
<dbReference type="EMBL" id="VJMJ01000243">
    <property type="protein sequence ID" value="KAF0725395.1"/>
    <property type="molecule type" value="Genomic_DNA"/>
</dbReference>
<feature type="domain" description="Mechanosensitive ion channel MscS" evidence="7">
    <location>
        <begin position="176"/>
        <end position="242"/>
    </location>
</feature>
<feature type="transmembrane region" description="Helical" evidence="6">
    <location>
        <begin position="125"/>
        <end position="148"/>
    </location>
</feature>
<comment type="subcellular location">
    <subcellularLocation>
        <location evidence="1">Membrane</location>
    </subcellularLocation>
</comment>
<dbReference type="Gene3D" id="2.30.30.60">
    <property type="match status" value="1"/>
</dbReference>
<dbReference type="AlphaFoldDB" id="A0A6G0WDJ6"/>
<comment type="caution">
    <text evidence="8">The sequence shown here is derived from an EMBL/GenBank/DDBJ whole genome shotgun (WGS) entry which is preliminary data.</text>
</comment>
<feature type="region of interest" description="Disordered" evidence="5">
    <location>
        <begin position="293"/>
        <end position="332"/>
    </location>
</feature>
<feature type="transmembrane region" description="Helical" evidence="6">
    <location>
        <begin position="154"/>
        <end position="175"/>
    </location>
</feature>
<evidence type="ECO:0000313" key="8">
    <source>
        <dbReference type="EMBL" id="KAF0725395.1"/>
    </source>
</evidence>
<keyword evidence="3 6" id="KW-1133">Transmembrane helix</keyword>
<keyword evidence="2 6" id="KW-0812">Transmembrane</keyword>
<evidence type="ECO:0000256" key="2">
    <source>
        <dbReference type="ARBA" id="ARBA00022692"/>
    </source>
</evidence>
<dbReference type="Pfam" id="PF00924">
    <property type="entry name" value="MS_channel_2nd"/>
    <property type="match status" value="1"/>
</dbReference>
<feature type="transmembrane region" description="Helical" evidence="6">
    <location>
        <begin position="53"/>
        <end position="72"/>
    </location>
</feature>
<keyword evidence="9" id="KW-1185">Reference proteome</keyword>
<evidence type="ECO:0000259" key="7">
    <source>
        <dbReference type="Pfam" id="PF00924"/>
    </source>
</evidence>
<proteinExistence type="predicted"/>
<reference evidence="8 9" key="1">
    <citation type="submission" date="2019-07" db="EMBL/GenBank/DDBJ databases">
        <title>Genomics analysis of Aphanomyces spp. identifies a new class of oomycete effector associated with host adaptation.</title>
        <authorList>
            <person name="Gaulin E."/>
        </authorList>
    </citation>
    <scope>NUCLEOTIDE SEQUENCE [LARGE SCALE GENOMIC DNA]</scope>
    <source>
        <strain evidence="8 9">ATCC 201684</strain>
    </source>
</reference>
<dbReference type="InterPro" id="IPR045275">
    <property type="entry name" value="MscS_archaea/bacteria_type"/>
</dbReference>
<accession>A0A6G0WDJ6</accession>
<protein>
    <recommendedName>
        <fullName evidence="7">Mechanosensitive ion channel MscS domain-containing protein</fullName>
    </recommendedName>
</protein>
<organism evidence="8 9">
    <name type="scientific">Aphanomyces euteiches</name>
    <dbReference type="NCBI Taxonomy" id="100861"/>
    <lineage>
        <taxon>Eukaryota</taxon>
        <taxon>Sar</taxon>
        <taxon>Stramenopiles</taxon>
        <taxon>Oomycota</taxon>
        <taxon>Saprolegniomycetes</taxon>
        <taxon>Saprolegniales</taxon>
        <taxon>Verrucalvaceae</taxon>
        <taxon>Aphanomyces</taxon>
    </lineage>
</organism>
<evidence type="ECO:0000256" key="1">
    <source>
        <dbReference type="ARBA" id="ARBA00004370"/>
    </source>
</evidence>
<dbReference type="InterPro" id="IPR023408">
    <property type="entry name" value="MscS_beta-dom_sf"/>
</dbReference>
<dbReference type="SUPFAM" id="SSF50182">
    <property type="entry name" value="Sm-like ribonucleoproteins"/>
    <property type="match status" value="1"/>
</dbReference>
<dbReference type="GO" id="GO:0008381">
    <property type="term" value="F:mechanosensitive monoatomic ion channel activity"/>
    <property type="evidence" value="ECO:0007669"/>
    <property type="project" value="InterPro"/>
</dbReference>
<feature type="compositionally biased region" description="Polar residues" evidence="5">
    <location>
        <begin position="311"/>
        <end position="324"/>
    </location>
</feature>
<dbReference type="Proteomes" id="UP000481153">
    <property type="component" value="Unassembled WGS sequence"/>
</dbReference>
<name>A0A6G0WDJ6_9STRA</name>
<evidence type="ECO:0000256" key="6">
    <source>
        <dbReference type="SAM" id="Phobius"/>
    </source>
</evidence>
<dbReference type="InterPro" id="IPR010920">
    <property type="entry name" value="LSM_dom_sf"/>
</dbReference>
<dbReference type="VEuPathDB" id="FungiDB:AeMF1_009945"/>
<feature type="transmembrane region" description="Helical" evidence="6">
    <location>
        <begin position="84"/>
        <end position="104"/>
    </location>
</feature>
<evidence type="ECO:0000256" key="3">
    <source>
        <dbReference type="ARBA" id="ARBA00022989"/>
    </source>
</evidence>
<evidence type="ECO:0000256" key="4">
    <source>
        <dbReference type="ARBA" id="ARBA00023136"/>
    </source>
</evidence>
<feature type="transmembrane region" description="Helical" evidence="6">
    <location>
        <begin position="12"/>
        <end position="33"/>
    </location>
</feature>
<dbReference type="PANTHER" id="PTHR30221:SF1">
    <property type="entry name" value="SMALL-CONDUCTANCE MECHANOSENSITIVE CHANNEL"/>
    <property type="match status" value="1"/>
</dbReference>
<dbReference type="PANTHER" id="PTHR30221">
    <property type="entry name" value="SMALL-CONDUCTANCE MECHANOSENSITIVE CHANNEL"/>
    <property type="match status" value="1"/>
</dbReference>
<evidence type="ECO:0000256" key="5">
    <source>
        <dbReference type="SAM" id="MobiDB-lite"/>
    </source>
</evidence>
<keyword evidence="4 6" id="KW-0472">Membrane</keyword>
<sequence>MANFTATILRVGIGLALIVVVAYFRDICVRSFFRFVRERFGRSVFLGDVERHFTTSISIAIVLLACFVGFVIAGYNDVPTVNTIFLYAAGILLILSTRAFRIVFTKWLIRSLGWDVTVREDYSRVLIVTEGIGVIVFFIISIEIFAIFVPSTTAVGDIVVVFFIILEAVCILSFYTTVQNAVAGFFLIFAEPFRLGSLCAIGTSTGVVERIALHSTRLRAEDGAVIHVPNGILANDVQRNFTDCSFRRVHLLVHVAHNTPLSRVLLLIHHLKEELVSCVISLDQFLDQIEKLKPPSEDTEDSDTDDERTSVVGSLRTSRKQPSVTRDRDLAVSAASTDVSESMMGLDDLSRSTLTRNVPATVDPRLLQVTLGGMYRIWVSALVPGNDLMGIAMAKSNLNLAIMRCLESHRIPLHASRH</sequence>